<dbReference type="Proteomes" id="UP000693672">
    <property type="component" value="Unassembled WGS sequence"/>
</dbReference>
<proteinExistence type="predicted"/>
<reference evidence="1" key="1">
    <citation type="submission" date="2021-06" db="EMBL/GenBank/DDBJ databases">
        <authorList>
            <person name="Criscuolo A."/>
        </authorList>
    </citation>
    <scope>NUCLEOTIDE SEQUENCE</scope>
    <source>
        <strain evidence="1">CIP111600</strain>
    </source>
</reference>
<comment type="caution">
    <text evidence="1">The sequence shown here is derived from an EMBL/GenBank/DDBJ whole genome shotgun (WGS) entry which is preliminary data.</text>
</comment>
<sequence>MDRKGETTMWPNEVHWNELQFGVEIEFVGGAPEEVELLPGWVMSLDERQTDESGRESGSELKPPPLRWEQREQIRDMLGRLQAQGAQANWSCGLHVHVGLEKWGEAIVKPLLVAALLHQNALQSILQTSGHRLLFCPPVTRQMVERFEASPGPMALRNSGRPQSHRCGVNTASWYDWGTVEIRYANGSLDYEEVVRTIELCLRFVAAVGAGRKLPAEPDAFVTALGAPAGGYPPQTLAPQWHQERVWLENALIPVIAPQIERLLPGSEIHHMLPVEGGLLVAAERSGEDLSRFMFRPTALGWDYVRTL</sequence>
<dbReference type="EMBL" id="CAJVAS010000023">
    <property type="protein sequence ID" value="CAG7642620.1"/>
    <property type="molecule type" value="Genomic_DNA"/>
</dbReference>
<dbReference type="Pfam" id="PF12224">
    <property type="entry name" value="Amidoligase_2"/>
    <property type="match status" value="1"/>
</dbReference>
<gene>
    <name evidence="1" type="ORF">PAESOLCIP111_04362</name>
</gene>
<keyword evidence="2" id="KW-1185">Reference proteome</keyword>
<evidence type="ECO:0008006" key="3">
    <source>
        <dbReference type="Google" id="ProtNLM"/>
    </source>
</evidence>
<dbReference type="InterPro" id="IPR022025">
    <property type="entry name" value="Amidoligase_2"/>
</dbReference>
<evidence type="ECO:0000313" key="2">
    <source>
        <dbReference type="Proteomes" id="UP000693672"/>
    </source>
</evidence>
<protein>
    <recommendedName>
        <fullName evidence="3">Amidoligase enzyme</fullName>
    </recommendedName>
</protein>
<dbReference type="AlphaFoldDB" id="A0A916K5S2"/>
<organism evidence="1 2">
    <name type="scientific">Paenibacillus solanacearum</name>
    <dbReference type="NCBI Taxonomy" id="2048548"/>
    <lineage>
        <taxon>Bacteria</taxon>
        <taxon>Bacillati</taxon>
        <taxon>Bacillota</taxon>
        <taxon>Bacilli</taxon>
        <taxon>Bacillales</taxon>
        <taxon>Paenibacillaceae</taxon>
        <taxon>Paenibacillus</taxon>
    </lineage>
</organism>
<accession>A0A916K5S2</accession>
<evidence type="ECO:0000313" key="1">
    <source>
        <dbReference type="EMBL" id="CAG7642620.1"/>
    </source>
</evidence>
<name>A0A916K5S2_9BACL</name>